<protein>
    <submittedName>
        <fullName evidence="2">Uncharacterized protein</fullName>
    </submittedName>
</protein>
<dbReference type="AlphaFoldDB" id="A0A6J4UNY2"/>
<feature type="compositionally biased region" description="Basic and acidic residues" evidence="1">
    <location>
        <begin position="33"/>
        <end position="42"/>
    </location>
</feature>
<sequence>GNDGGDDRDRLGQAPCHRLESRRQRRWPCDGPGDPRRAQRRL</sequence>
<organism evidence="2">
    <name type="scientific">uncultured Thermomicrobiales bacterium</name>
    <dbReference type="NCBI Taxonomy" id="1645740"/>
    <lineage>
        <taxon>Bacteria</taxon>
        <taxon>Pseudomonadati</taxon>
        <taxon>Thermomicrobiota</taxon>
        <taxon>Thermomicrobia</taxon>
        <taxon>Thermomicrobiales</taxon>
        <taxon>environmental samples</taxon>
    </lineage>
</organism>
<feature type="non-terminal residue" evidence="2">
    <location>
        <position position="42"/>
    </location>
</feature>
<feature type="non-terminal residue" evidence="2">
    <location>
        <position position="1"/>
    </location>
</feature>
<reference evidence="2" key="1">
    <citation type="submission" date="2020-02" db="EMBL/GenBank/DDBJ databases">
        <authorList>
            <person name="Meier V. D."/>
        </authorList>
    </citation>
    <scope>NUCLEOTIDE SEQUENCE</scope>
    <source>
        <strain evidence="2">AVDCRST_MAG19</strain>
    </source>
</reference>
<evidence type="ECO:0000313" key="2">
    <source>
        <dbReference type="EMBL" id="CAA9552671.1"/>
    </source>
</evidence>
<accession>A0A6J4UNY2</accession>
<feature type="region of interest" description="Disordered" evidence="1">
    <location>
        <begin position="1"/>
        <end position="42"/>
    </location>
</feature>
<dbReference type="EMBL" id="CADCWL010000039">
    <property type="protein sequence ID" value="CAA9552671.1"/>
    <property type="molecule type" value="Genomic_DNA"/>
</dbReference>
<proteinExistence type="predicted"/>
<feature type="compositionally biased region" description="Basic and acidic residues" evidence="1">
    <location>
        <begin position="1"/>
        <end position="22"/>
    </location>
</feature>
<name>A0A6J4UNY2_9BACT</name>
<gene>
    <name evidence="2" type="ORF">AVDCRST_MAG19-961</name>
</gene>
<evidence type="ECO:0000256" key="1">
    <source>
        <dbReference type="SAM" id="MobiDB-lite"/>
    </source>
</evidence>